<keyword evidence="2" id="KW-1185">Reference proteome</keyword>
<reference evidence="2" key="1">
    <citation type="journal article" date="2008" name="J. Bacteriol.">
        <title>Genome sequence of Thermofilum pendens reveals an exceptional loss of biosynthetic pathways without genome reduction.</title>
        <authorList>
            <person name="Anderson I."/>
            <person name="Rodriguez J."/>
            <person name="Susanti D."/>
            <person name="Porat I."/>
            <person name="Reich C."/>
            <person name="Ulrich L.E."/>
            <person name="Elkins J.G."/>
            <person name="Mavromatis K."/>
            <person name="Lykidis A."/>
            <person name="Kim E."/>
            <person name="Thompson L.S."/>
            <person name="Nolan M."/>
            <person name="Land M."/>
            <person name="Copeland A."/>
            <person name="Lapidus A."/>
            <person name="Lucas S."/>
            <person name="Detter C."/>
            <person name="Zhulin I.B."/>
            <person name="Olsen G.J."/>
            <person name="Whitman W."/>
            <person name="Mukhopadhyay B."/>
            <person name="Bristow J."/>
            <person name="Kyrpides N."/>
        </authorList>
    </citation>
    <scope>NUCLEOTIDE SEQUENCE [LARGE SCALE GENOMIC DNA]</scope>
    <source>
        <strain evidence="2">DSM 2475 / Hrk 5</strain>
        <plasmid evidence="2">pTPEN01</plasmid>
    </source>
</reference>
<dbReference type="AlphaFoldDB" id="A1S1C0"/>
<name>A1S1C0_THEPD</name>
<organism evidence="1 2">
    <name type="scientific">Thermofilum pendens (strain DSM 2475 / Hrk 5)</name>
    <dbReference type="NCBI Taxonomy" id="368408"/>
    <lineage>
        <taxon>Archaea</taxon>
        <taxon>Thermoproteota</taxon>
        <taxon>Thermoprotei</taxon>
        <taxon>Thermofilales</taxon>
        <taxon>Thermofilaceae</taxon>
        <taxon>Thermofilum</taxon>
    </lineage>
</organism>
<keyword evidence="1" id="KW-0614">Plasmid</keyword>
<dbReference type="Proteomes" id="UP000000641">
    <property type="component" value="Plasmid pTPEN01"/>
</dbReference>
<geneLocation type="plasmid" evidence="1 2">
    <name>pTPEN01</name>
</geneLocation>
<sequence>MVCGRLTVAREKNLEMRKAILQLWNQGFRTPRAVAERLGVPTGKVRWYMWQMRREGLLPKKDTEGDLLDKSLTLLKGALFHISSTRIDIYASNPKLADSLARAENYVREAMELIQVYRRMKWVVNR</sequence>
<accession>A1S1C0</accession>
<dbReference type="KEGG" id="tpe:Tpen_1855"/>
<gene>
    <name evidence="1" type="ordered locus">Tpen_1855</name>
</gene>
<evidence type="ECO:0000313" key="1">
    <source>
        <dbReference type="EMBL" id="ABL79250.1"/>
    </source>
</evidence>
<dbReference type="HOGENOM" id="CLU_1976649_0_0_2"/>
<evidence type="ECO:0000313" key="2">
    <source>
        <dbReference type="Proteomes" id="UP000000641"/>
    </source>
</evidence>
<protein>
    <submittedName>
        <fullName evidence="1">Uncharacterized protein</fullName>
    </submittedName>
</protein>
<dbReference type="EMBL" id="CP000506">
    <property type="protein sequence ID" value="ABL79250.1"/>
    <property type="molecule type" value="Genomic_DNA"/>
</dbReference>
<proteinExistence type="predicted"/>
<dbReference type="EnsemblBacteria" id="ABL79250">
    <property type="protein sequence ID" value="ABL79250"/>
    <property type="gene ID" value="Tpen_1855"/>
</dbReference>